<keyword evidence="6" id="KW-1185">Reference proteome</keyword>
<dbReference type="OrthoDB" id="2130750at2759"/>
<dbReference type="EMBL" id="PYFQ01000001">
    <property type="protein sequence ID" value="PSK41381.1"/>
    <property type="molecule type" value="Genomic_DNA"/>
</dbReference>
<dbReference type="Pfam" id="PF01302">
    <property type="entry name" value="CAP_GLY"/>
    <property type="match status" value="1"/>
</dbReference>
<keyword evidence="3" id="KW-0175">Coiled coil</keyword>
<evidence type="ECO:0000313" key="5">
    <source>
        <dbReference type="EMBL" id="PSK41381.1"/>
    </source>
</evidence>
<dbReference type="PROSITE" id="PS50245">
    <property type="entry name" value="CAP_GLY_2"/>
    <property type="match status" value="1"/>
</dbReference>
<dbReference type="RefSeq" id="XP_024716080.1">
    <property type="nucleotide sequence ID" value="XM_024856481.1"/>
</dbReference>
<feature type="coiled-coil region" evidence="3">
    <location>
        <begin position="333"/>
        <end position="360"/>
    </location>
</feature>
<dbReference type="AlphaFoldDB" id="A0A2P7YZJ1"/>
<evidence type="ECO:0000313" key="6">
    <source>
        <dbReference type="Proteomes" id="UP000241107"/>
    </source>
</evidence>
<gene>
    <name evidence="5" type="ORF">C7M61_001063</name>
</gene>
<evidence type="ECO:0000256" key="2">
    <source>
        <dbReference type="ARBA" id="ARBA00022490"/>
    </source>
</evidence>
<dbReference type="GO" id="GO:0031122">
    <property type="term" value="P:cytoplasmic microtubule organization"/>
    <property type="evidence" value="ECO:0007669"/>
    <property type="project" value="TreeGrafter"/>
</dbReference>
<dbReference type="PANTHER" id="PTHR18916:SF85">
    <property type="entry name" value="TUBULIN-FOLDING COFACTOR B"/>
    <property type="match status" value="1"/>
</dbReference>
<keyword evidence="2" id="KW-0963">Cytoplasm</keyword>
<proteinExistence type="predicted"/>
<dbReference type="SMART" id="SM01052">
    <property type="entry name" value="CAP_GLY"/>
    <property type="match status" value="1"/>
</dbReference>
<dbReference type="SUPFAM" id="SSF74924">
    <property type="entry name" value="Cap-Gly domain"/>
    <property type="match status" value="1"/>
</dbReference>
<sequence length="825" mass="93297">MSLEIRVGQRVMVKDQPGTVRFFGLTRFADGEWVGVELDAPAGRNDGSVNDVRYFTCSKEGQCGVFVRPALAKTSDGSNPGGMRNVEALIDRLQQKLKRTLTELETQRGTVEQLETSIASKDAKIENLESTVESAAVDLEYINAQKESLENSLKEVQSSYSKLKEEYEFVSEELNLTRQLEEEALAQAPSDLDTNEVARLISQNKRLGEELASLKLTSSKDVVDLDERGRALNILESEFASLKSSYTSTKEALRQSEETIKTLQLQLESISSLEDLIEHLTTQNDMLSEKVNELTTTIQEINELHEIDVALLSASKESESKLQSEVSGLTKSMETLQKTIDGLAENNENLKRKLNKYVSREHHSEELQTFTKDSSYFKENDLKENDHIKTLLAYAKSSRGKIVGEIIPASLRQQVQLLLEVMDTSAETQALLDFMDGASFGVQKIILGLNRAKGHLLYVEIILRYNVLDDEELSQLKAYVANAREEVEYIKSKYTESDTECIDSSNVLSSLSNIRIFDGQSMNTFASQYRASIFVQSEANFTLQLIRFLETVSTGKRIEHLAKVYKSVKSILETVDLLLLNFTNNEHKELDKPVFVYSEHFFMVNSSLWPVCLQVMEIRDGAMIDQNEQITKTLNEFLQKYDSIILEAEAKLKQLEAQLHGKSVSFLPEKQEDIFCKTSAAKFEGLSERGSPIADSRMNKVKELELNISILEQNLSVTGEKLAAALKDSSRTIAGLKDAYKELEVRYNNLIEENHMLEKQAREYLDLEVHNIVGQQTKYYKDLAAQKKYTEESMLFEEISLLRRMIREGPSPMSINEATACPTLY</sequence>
<feature type="coiled-coil region" evidence="3">
    <location>
        <begin position="638"/>
        <end position="665"/>
    </location>
</feature>
<dbReference type="Gene3D" id="2.30.30.190">
    <property type="entry name" value="CAP Gly-rich-like domain"/>
    <property type="match status" value="1"/>
</dbReference>
<protein>
    <recommendedName>
        <fullName evidence="4">CAP-Gly domain-containing protein</fullName>
    </recommendedName>
</protein>
<dbReference type="GO" id="GO:0005938">
    <property type="term" value="C:cell cortex"/>
    <property type="evidence" value="ECO:0007669"/>
    <property type="project" value="TreeGrafter"/>
</dbReference>
<evidence type="ECO:0000256" key="1">
    <source>
        <dbReference type="ARBA" id="ARBA00004496"/>
    </source>
</evidence>
<dbReference type="GO" id="GO:0005634">
    <property type="term" value="C:nucleus"/>
    <property type="evidence" value="ECO:0007669"/>
    <property type="project" value="TreeGrafter"/>
</dbReference>
<accession>A0A2P7YZJ1</accession>
<reference evidence="5 6" key="1">
    <citation type="submission" date="2018-03" db="EMBL/GenBank/DDBJ databases">
        <title>Candida pseudohaemulonii genome assembly and annotation.</title>
        <authorList>
            <person name="Munoz J.F."/>
            <person name="Gade L.G."/>
            <person name="Chow N.A."/>
            <person name="Litvintseva A.P."/>
            <person name="Loparev V.N."/>
            <person name="Cuomo C.A."/>
        </authorList>
    </citation>
    <scope>NUCLEOTIDE SEQUENCE [LARGE SCALE GENOMIC DNA]</scope>
    <source>
        <strain evidence="5 6">B12108</strain>
    </source>
</reference>
<dbReference type="GeneID" id="36564454"/>
<comment type="subcellular location">
    <subcellularLocation>
        <location evidence="1">Cytoplasm</location>
    </subcellularLocation>
</comment>
<dbReference type="PANTHER" id="PTHR18916">
    <property type="entry name" value="DYNACTIN 1-RELATED MICROTUBULE-BINDING"/>
    <property type="match status" value="1"/>
</dbReference>
<feature type="domain" description="CAP-Gly" evidence="4">
    <location>
        <begin position="24"/>
        <end position="68"/>
    </location>
</feature>
<evidence type="ECO:0000259" key="4">
    <source>
        <dbReference type="PROSITE" id="PS50245"/>
    </source>
</evidence>
<dbReference type="STRING" id="418784.A0A2P7YZJ1"/>
<name>A0A2P7YZJ1_9ASCO</name>
<feature type="coiled-coil region" evidence="3">
    <location>
        <begin position="246"/>
        <end position="304"/>
    </location>
</feature>
<feature type="coiled-coil region" evidence="3">
    <location>
        <begin position="694"/>
        <end position="767"/>
    </location>
</feature>
<dbReference type="VEuPathDB" id="FungiDB:C7M61_001063"/>
<dbReference type="GO" id="GO:0035371">
    <property type="term" value="C:microtubule plus-end"/>
    <property type="evidence" value="ECO:0007669"/>
    <property type="project" value="TreeGrafter"/>
</dbReference>
<dbReference type="InterPro" id="IPR036859">
    <property type="entry name" value="CAP-Gly_dom_sf"/>
</dbReference>
<dbReference type="Proteomes" id="UP000241107">
    <property type="component" value="Unassembled WGS sequence"/>
</dbReference>
<comment type="caution">
    <text evidence="5">The sequence shown here is derived from an EMBL/GenBank/DDBJ whole genome shotgun (WGS) entry which is preliminary data.</text>
</comment>
<feature type="coiled-coil region" evidence="3">
    <location>
        <begin position="83"/>
        <end position="217"/>
    </location>
</feature>
<evidence type="ECO:0000256" key="3">
    <source>
        <dbReference type="SAM" id="Coils"/>
    </source>
</evidence>
<organism evidence="5 6">
    <name type="scientific">Candidozyma pseudohaemuli</name>
    <dbReference type="NCBI Taxonomy" id="418784"/>
    <lineage>
        <taxon>Eukaryota</taxon>
        <taxon>Fungi</taxon>
        <taxon>Dikarya</taxon>
        <taxon>Ascomycota</taxon>
        <taxon>Saccharomycotina</taxon>
        <taxon>Pichiomycetes</taxon>
        <taxon>Metschnikowiaceae</taxon>
        <taxon>Candidozyma</taxon>
    </lineage>
</organism>
<dbReference type="GO" id="GO:0051010">
    <property type="term" value="F:microtubule plus-end binding"/>
    <property type="evidence" value="ECO:0007669"/>
    <property type="project" value="TreeGrafter"/>
</dbReference>
<dbReference type="InterPro" id="IPR000938">
    <property type="entry name" value="CAP-Gly_domain"/>
</dbReference>